<reference evidence="2" key="2">
    <citation type="submission" date="2023-01" db="EMBL/GenBank/DDBJ databases">
        <title>Draft genome sequence of Devosia yakushimensis strain NBRC 103855.</title>
        <authorList>
            <person name="Sun Q."/>
            <person name="Mori K."/>
        </authorList>
    </citation>
    <scope>NUCLEOTIDE SEQUENCE</scope>
    <source>
        <strain evidence="2">NBRC 103855</strain>
    </source>
</reference>
<evidence type="ECO:0000313" key="3">
    <source>
        <dbReference type="Proteomes" id="UP001161406"/>
    </source>
</evidence>
<comment type="caution">
    <text evidence="2">The sequence shown here is derived from an EMBL/GenBank/DDBJ whole genome shotgun (WGS) entry which is preliminary data.</text>
</comment>
<evidence type="ECO:0000256" key="1">
    <source>
        <dbReference type="SAM" id="SignalP"/>
    </source>
</evidence>
<protein>
    <submittedName>
        <fullName evidence="2">Uncharacterized protein</fullName>
    </submittedName>
</protein>
<sequence>MKKILATLIALALSVPQFATAFDQLERFVAIVPDDPQNALAFTYVAPRDGFLSDKPTLYGVEDTTLLTALIGAEGTDVTTGIAFSQVTGVLSTGVPPRQLTVLFGQPGFLDASETTLLARGFTRSEIAGLPILSKGEDYALDLASASDPLGGGMGKAQRLALDNDFLLRSAGWPEMRMALENLETPPAMTELWRATITGLRQASGESWLDVAIGWNAVGFLDVGDPADFLLDPTAIKNPGKKTDEEPLPVFPHAVIALTEDSDNAAVRIALPFATEDQAKQAGSVIADRLSANPIMATGQANIAVEPVAAYFIAVITIEAESLPDAAKSFTAQNNAVLQRNYDILRLSL</sequence>
<evidence type="ECO:0000313" key="2">
    <source>
        <dbReference type="EMBL" id="GLQ09093.1"/>
    </source>
</evidence>
<organism evidence="2 3">
    <name type="scientific">Devosia yakushimensis</name>
    <dbReference type="NCBI Taxonomy" id="470028"/>
    <lineage>
        <taxon>Bacteria</taxon>
        <taxon>Pseudomonadati</taxon>
        <taxon>Pseudomonadota</taxon>
        <taxon>Alphaproteobacteria</taxon>
        <taxon>Hyphomicrobiales</taxon>
        <taxon>Devosiaceae</taxon>
        <taxon>Devosia</taxon>
    </lineage>
</organism>
<proteinExistence type="predicted"/>
<feature type="chain" id="PRO_5047366476" evidence="1">
    <location>
        <begin position="22"/>
        <end position="349"/>
    </location>
</feature>
<keyword evidence="1" id="KW-0732">Signal</keyword>
<dbReference type="EMBL" id="BSNG01000001">
    <property type="protein sequence ID" value="GLQ09093.1"/>
    <property type="molecule type" value="Genomic_DNA"/>
</dbReference>
<dbReference type="RefSeq" id="WP_284388567.1">
    <property type="nucleotide sequence ID" value="NZ_BSNG01000001.1"/>
</dbReference>
<accession>A0ABQ5UD05</accession>
<keyword evidence="3" id="KW-1185">Reference proteome</keyword>
<name>A0ABQ5UD05_9HYPH</name>
<dbReference type="Proteomes" id="UP001161406">
    <property type="component" value="Unassembled WGS sequence"/>
</dbReference>
<feature type="signal peptide" evidence="1">
    <location>
        <begin position="1"/>
        <end position="21"/>
    </location>
</feature>
<gene>
    <name evidence="2" type="ORF">GCM10007913_10250</name>
</gene>
<reference evidence="2" key="1">
    <citation type="journal article" date="2014" name="Int. J. Syst. Evol. Microbiol.">
        <title>Complete genome of a new Firmicutes species belonging to the dominant human colonic microbiota ('Ruminococcus bicirculans') reveals two chromosomes and a selective capacity to utilize plant glucans.</title>
        <authorList>
            <consortium name="NISC Comparative Sequencing Program"/>
            <person name="Wegmann U."/>
            <person name="Louis P."/>
            <person name="Goesmann A."/>
            <person name="Henrissat B."/>
            <person name="Duncan S.H."/>
            <person name="Flint H.J."/>
        </authorList>
    </citation>
    <scope>NUCLEOTIDE SEQUENCE</scope>
    <source>
        <strain evidence="2">NBRC 103855</strain>
    </source>
</reference>